<organism evidence="3 4">
    <name type="scientific">Enterobacter vonholyi</name>
    <dbReference type="NCBI Taxonomy" id="2797505"/>
    <lineage>
        <taxon>Bacteria</taxon>
        <taxon>Pseudomonadati</taxon>
        <taxon>Pseudomonadota</taxon>
        <taxon>Gammaproteobacteria</taxon>
        <taxon>Enterobacterales</taxon>
        <taxon>Enterobacteriaceae</taxon>
        <taxon>Enterobacter</taxon>
    </lineage>
</organism>
<evidence type="ECO:0000259" key="2">
    <source>
        <dbReference type="Pfam" id="PF00419"/>
    </source>
</evidence>
<dbReference type="InterPro" id="IPR011228">
    <property type="entry name" value="UCP029766"/>
</dbReference>
<keyword evidence="1" id="KW-0732">Signal</keyword>
<sequence length="443" mass="46468">MKRIDRMIRTLLVLLLSLSAFGSWATCKSTGASQTEDNRTALIPFGRINLTDTYFQPVRTLLGSITVPPTNYTFGGATASTILWTCDLTDLPNIYFLAATNGDDRVGGYWDLGAQDGIPDVYATYFAYVGIKQTMSGVTLTRYWAKVPVTTYATNASNSAKIDIRLQDVPALQAELYRISTIPPGSGSGSAYCGRGTSGVVTGTPTGVNYSCIQPNSYIQLVGPGLTHDNIGEDSNTNYRFWGVDNGFGYGMRSVNTLYNSPSCVARSATPVVLLPTISVSDLNKGLTSTAGFNVTVECSNSVTSGTTANSGQTAIGFQVSSGAFTAAKGLGLVNSSNGVSLLLSDNYQATGMAKGVGIAISYSSAPGTALTLIGEQGMDILNHSGNAAGWYPVLNNATPVGSSSSGYTNYSYNFTATLKKIDGQTVVAGKVKSTATVMVQVQ</sequence>
<dbReference type="Proteomes" id="UP001306510">
    <property type="component" value="Unassembled WGS sequence"/>
</dbReference>
<reference evidence="3 4" key="1">
    <citation type="submission" date="2022-04" db="EMBL/GenBank/DDBJ databases">
        <title>Whole genome surviellance of AMR bacteria from Assam, India: One Health Study.</title>
        <authorList>
            <person name="Mendem S.K."/>
            <person name="Rakshit O."/>
            <person name="Murugesan D."/>
            <person name="Shome R."/>
            <person name="Raisen C."/>
            <person name="Holmes M.A."/>
            <person name="Saikia K."/>
            <person name="Shome B.R."/>
        </authorList>
    </citation>
    <scope>NUCLEOTIDE SEQUENCE [LARGE SCALE GENOMIC DNA]</scope>
    <source>
        <strain evidence="3 4">MGG-11lp</strain>
    </source>
</reference>
<dbReference type="EMBL" id="JALLMC010000011">
    <property type="protein sequence ID" value="MEB6412270.1"/>
    <property type="molecule type" value="Genomic_DNA"/>
</dbReference>
<dbReference type="RefSeq" id="WP_032640039.1">
    <property type="nucleotide sequence ID" value="NZ_JALLMC010000011.1"/>
</dbReference>
<gene>
    <name evidence="3" type="ORF">MXM28_21610</name>
</gene>
<dbReference type="SUPFAM" id="SSF49401">
    <property type="entry name" value="Bacterial adhesins"/>
    <property type="match status" value="1"/>
</dbReference>
<evidence type="ECO:0000313" key="3">
    <source>
        <dbReference type="EMBL" id="MEB6412270.1"/>
    </source>
</evidence>
<dbReference type="InterPro" id="IPR036937">
    <property type="entry name" value="Adhesion_dom_fimbrial_sf"/>
</dbReference>
<protein>
    <submittedName>
        <fullName evidence="3">Fimbrial protein</fullName>
    </submittedName>
</protein>
<comment type="caution">
    <text evidence="3">The sequence shown here is derived from an EMBL/GenBank/DDBJ whole genome shotgun (WGS) entry which is preliminary data.</text>
</comment>
<proteinExistence type="predicted"/>
<accession>A0ABU6E8Y5</accession>
<dbReference type="Gene3D" id="2.60.40.1090">
    <property type="entry name" value="Fimbrial-type adhesion domain"/>
    <property type="match status" value="1"/>
</dbReference>
<name>A0ABU6E8Y5_9ENTR</name>
<keyword evidence="4" id="KW-1185">Reference proteome</keyword>
<dbReference type="PIRSF" id="PIRSF029766">
    <property type="entry name" value="UCP029766"/>
    <property type="match status" value="1"/>
</dbReference>
<feature type="domain" description="Fimbrial-type adhesion" evidence="2">
    <location>
        <begin position="261"/>
        <end position="443"/>
    </location>
</feature>
<dbReference type="Pfam" id="PF00419">
    <property type="entry name" value="Fimbrial"/>
    <property type="match status" value="1"/>
</dbReference>
<feature type="signal peptide" evidence="1">
    <location>
        <begin position="1"/>
        <end position="25"/>
    </location>
</feature>
<dbReference type="InterPro" id="IPR000259">
    <property type="entry name" value="Adhesion_dom_fimbrial"/>
</dbReference>
<evidence type="ECO:0000256" key="1">
    <source>
        <dbReference type="SAM" id="SignalP"/>
    </source>
</evidence>
<dbReference type="InterPro" id="IPR008966">
    <property type="entry name" value="Adhesion_dom_sf"/>
</dbReference>
<evidence type="ECO:0000313" key="4">
    <source>
        <dbReference type="Proteomes" id="UP001306510"/>
    </source>
</evidence>
<feature type="chain" id="PRO_5046040894" evidence="1">
    <location>
        <begin position="26"/>
        <end position="443"/>
    </location>
</feature>